<organism evidence="7 8">
    <name type="scientific">Agaribacter flavus</name>
    <dbReference type="NCBI Taxonomy" id="1902781"/>
    <lineage>
        <taxon>Bacteria</taxon>
        <taxon>Pseudomonadati</taxon>
        <taxon>Pseudomonadota</taxon>
        <taxon>Gammaproteobacteria</taxon>
        <taxon>Alteromonadales</taxon>
        <taxon>Alteromonadaceae</taxon>
        <taxon>Agaribacter</taxon>
    </lineage>
</organism>
<sequence length="166" mass="18986">MSNYQKHFESIVAKHRLSLFKVAATFEADPIVQQDLLQDMLLAIWQALAFFRERSTLHTFIYRVAYNKALSHVAKESRTKSHAALFESVECRKSDIEAHIITLKSAEHVISKIRLLPIVQRQLITLSLEGFSYSDMAEISGLSKTNVGVQLNRAKTKLIQLMEKQQ</sequence>
<dbReference type="NCBIfam" id="TIGR02937">
    <property type="entry name" value="sigma70-ECF"/>
    <property type="match status" value="1"/>
</dbReference>
<accession>A0ABV7FMA2</accession>
<dbReference type="InterPro" id="IPR013324">
    <property type="entry name" value="RNA_pol_sigma_r3/r4-like"/>
</dbReference>
<dbReference type="Pfam" id="PF08281">
    <property type="entry name" value="Sigma70_r4_2"/>
    <property type="match status" value="1"/>
</dbReference>
<evidence type="ECO:0000259" key="5">
    <source>
        <dbReference type="Pfam" id="PF04542"/>
    </source>
</evidence>
<dbReference type="InterPro" id="IPR036388">
    <property type="entry name" value="WH-like_DNA-bd_sf"/>
</dbReference>
<dbReference type="Gene3D" id="1.10.10.10">
    <property type="entry name" value="Winged helix-like DNA-binding domain superfamily/Winged helix DNA-binding domain"/>
    <property type="match status" value="1"/>
</dbReference>
<evidence type="ECO:0000256" key="2">
    <source>
        <dbReference type="ARBA" id="ARBA00023015"/>
    </source>
</evidence>
<comment type="caution">
    <text evidence="7">The sequence shown here is derived from an EMBL/GenBank/DDBJ whole genome shotgun (WGS) entry which is preliminary data.</text>
</comment>
<dbReference type="InterPro" id="IPR039425">
    <property type="entry name" value="RNA_pol_sigma-70-like"/>
</dbReference>
<evidence type="ECO:0000313" key="8">
    <source>
        <dbReference type="Proteomes" id="UP001595478"/>
    </source>
</evidence>
<protein>
    <submittedName>
        <fullName evidence="7">RNA polymerase sigma factor</fullName>
    </submittedName>
</protein>
<evidence type="ECO:0000256" key="1">
    <source>
        <dbReference type="ARBA" id="ARBA00010641"/>
    </source>
</evidence>
<dbReference type="InterPro" id="IPR014284">
    <property type="entry name" value="RNA_pol_sigma-70_dom"/>
</dbReference>
<feature type="domain" description="RNA polymerase sigma factor 70 region 4 type 2" evidence="6">
    <location>
        <begin position="113"/>
        <end position="158"/>
    </location>
</feature>
<dbReference type="InterPro" id="IPR007627">
    <property type="entry name" value="RNA_pol_sigma70_r2"/>
</dbReference>
<keyword evidence="8" id="KW-1185">Reference proteome</keyword>
<dbReference type="Gene3D" id="1.10.1740.10">
    <property type="match status" value="1"/>
</dbReference>
<evidence type="ECO:0000256" key="3">
    <source>
        <dbReference type="ARBA" id="ARBA00023082"/>
    </source>
</evidence>
<dbReference type="InterPro" id="IPR013249">
    <property type="entry name" value="RNA_pol_sigma70_r4_t2"/>
</dbReference>
<dbReference type="SUPFAM" id="SSF88946">
    <property type="entry name" value="Sigma2 domain of RNA polymerase sigma factors"/>
    <property type="match status" value="1"/>
</dbReference>
<gene>
    <name evidence="7" type="ORF">ACFOHL_07320</name>
</gene>
<keyword evidence="3" id="KW-0731">Sigma factor</keyword>
<evidence type="ECO:0000313" key="7">
    <source>
        <dbReference type="EMBL" id="MFC3121427.1"/>
    </source>
</evidence>
<feature type="domain" description="RNA polymerase sigma-70 region 2" evidence="5">
    <location>
        <begin position="12"/>
        <end position="79"/>
    </location>
</feature>
<dbReference type="PANTHER" id="PTHR43133">
    <property type="entry name" value="RNA POLYMERASE ECF-TYPE SIGMA FACTO"/>
    <property type="match status" value="1"/>
</dbReference>
<name>A0ABV7FMA2_9ALTE</name>
<dbReference type="RefSeq" id="WP_376919564.1">
    <property type="nucleotide sequence ID" value="NZ_JBHRSW010000011.1"/>
</dbReference>
<evidence type="ECO:0000256" key="4">
    <source>
        <dbReference type="ARBA" id="ARBA00023163"/>
    </source>
</evidence>
<proteinExistence type="inferred from homology"/>
<dbReference type="EMBL" id="JBHRSW010000011">
    <property type="protein sequence ID" value="MFC3121427.1"/>
    <property type="molecule type" value="Genomic_DNA"/>
</dbReference>
<reference evidence="8" key="1">
    <citation type="journal article" date="2019" name="Int. J. Syst. Evol. Microbiol.">
        <title>The Global Catalogue of Microorganisms (GCM) 10K type strain sequencing project: providing services to taxonomists for standard genome sequencing and annotation.</title>
        <authorList>
            <consortium name="The Broad Institute Genomics Platform"/>
            <consortium name="The Broad Institute Genome Sequencing Center for Infectious Disease"/>
            <person name="Wu L."/>
            <person name="Ma J."/>
        </authorList>
    </citation>
    <scope>NUCLEOTIDE SEQUENCE [LARGE SCALE GENOMIC DNA]</scope>
    <source>
        <strain evidence="8">KCTC 52473</strain>
    </source>
</reference>
<dbReference type="SUPFAM" id="SSF88659">
    <property type="entry name" value="Sigma3 and sigma4 domains of RNA polymerase sigma factors"/>
    <property type="match status" value="1"/>
</dbReference>
<keyword evidence="2" id="KW-0805">Transcription regulation</keyword>
<dbReference type="InterPro" id="IPR013325">
    <property type="entry name" value="RNA_pol_sigma_r2"/>
</dbReference>
<evidence type="ECO:0000259" key="6">
    <source>
        <dbReference type="Pfam" id="PF08281"/>
    </source>
</evidence>
<keyword evidence="4" id="KW-0804">Transcription</keyword>
<dbReference type="Pfam" id="PF04542">
    <property type="entry name" value="Sigma70_r2"/>
    <property type="match status" value="1"/>
</dbReference>
<dbReference type="Proteomes" id="UP001595478">
    <property type="component" value="Unassembled WGS sequence"/>
</dbReference>
<dbReference type="PANTHER" id="PTHR43133:SF45">
    <property type="entry name" value="RNA POLYMERASE ECF-TYPE SIGMA FACTOR"/>
    <property type="match status" value="1"/>
</dbReference>
<comment type="similarity">
    <text evidence="1">Belongs to the sigma-70 factor family. ECF subfamily.</text>
</comment>